<organism evidence="8 9">
    <name type="scientific">Durusdinium trenchii</name>
    <dbReference type="NCBI Taxonomy" id="1381693"/>
    <lineage>
        <taxon>Eukaryota</taxon>
        <taxon>Sar</taxon>
        <taxon>Alveolata</taxon>
        <taxon>Dinophyceae</taxon>
        <taxon>Suessiales</taxon>
        <taxon>Symbiodiniaceae</taxon>
        <taxon>Durusdinium</taxon>
    </lineage>
</organism>
<evidence type="ECO:0000256" key="1">
    <source>
        <dbReference type="ARBA" id="ARBA00022801"/>
    </source>
</evidence>
<sequence length="1125" mass="129464">MSMPNMLHSLLALSNICCWNMAALRLLLLLPAAGAVCIPFEANCCHINPKHDPDYDHFKGDPSDQVPGWEVVDLNLPPAERWRRLVTPAAPAIRTMVTHFKALLGRISQDIFKLLEDLSKVQEMCDRVLEDMGEYGLEIRGIANATGIRVVDMLVYNIAYELEGGCTSIVAQDDHGHLIHGRNLDFGLFLGEDWKHLQWTLTEDLRPLLRNVRFVRDNHTVYNSTVFLGYVGTLTAVKHSAFSVSVNTRYDKSDWAALRAFLEGKGSGNFLSLLLRDVMVSNHSFAEALATVRSAKILGPAYVILGGTQAGEGAVLERGATSVVNQTLLSDVARQEINSVVQTNWDYNQDPFYDNRRSPAEHCLRERFNDHIDFKGMFSVLAAHPNRNRLTTYTALMSAQSGDFEVENANRRKELDDLITDTQAKQMELDKTAELFRQLHDDRKKIIEQWEESVKSMKSRDSQLERLGEEYAANMSRKKVKEDKMKERRQFHEDIEGENEKMEQTIQQTDRQLVRMRMDYMEAKTSLTGFKDEVEVMKNQLNACISEKLNTQNQHEVGAKRLEQRKEKHDQAYKSLDGHKKALQEHQQTRRSKEQMSQDAEKARQDMLNNMKMVEKEMKAAKESHYKESQELYRLRAEEATTLGAISGSQSAIKNLQLQISKLDQERQRQQELLYAVDFQSQLMQRKVARVSGERTIEEKEEHNRKVEQLDKQLDEQKSLHAILNAQIKRQDAELKNSQRNLTNVKRDCEAMKTTMEELELQNTIMNRAVSKVVKDKEESLMQHDILKLEVKRLKQQLTQKTENLYSLENRKQQLQISMEEREKEIEVHTEVLRAQIRAAEDEKHKAAIELAERKQKIFTLKSKYDNVMCKVKKEDGEEQKSQAHYMIKAAQEKEELQRKGDELDDKIRRAEKEIRSLENTLGHLVQRNQKFKENLQTTNLQNQSELEEKQTLEEQSRAANEVLFKKKKVLSQIEQEAQEDVQRYEELQRSMQQLEAQVNELTAARDVLRQDVEGQQAKTQRAEQALEAARARAIQAGVDLAPETPAAVDIQARGVREQNQSMLFALSNALQDYTEDVLPLFENLCQERGVALPSRPPSAVSRPGSRGSRRFSILCTFATLRHPF</sequence>
<evidence type="ECO:0000259" key="7">
    <source>
        <dbReference type="Pfam" id="PF15508"/>
    </source>
</evidence>
<dbReference type="InterPro" id="IPR033290">
    <property type="entry name" value="CCDC39"/>
</dbReference>
<dbReference type="Pfam" id="PF15508">
    <property type="entry name" value="NAAA-beta"/>
    <property type="match status" value="1"/>
</dbReference>
<dbReference type="EMBL" id="CAXAMN010019358">
    <property type="protein sequence ID" value="CAK9054195.1"/>
    <property type="molecule type" value="Genomic_DNA"/>
</dbReference>
<evidence type="ECO:0000313" key="8">
    <source>
        <dbReference type="EMBL" id="CAK9054195.1"/>
    </source>
</evidence>
<keyword evidence="5" id="KW-0732">Signal</keyword>
<evidence type="ECO:0000256" key="3">
    <source>
        <dbReference type="SAM" id="Coils"/>
    </source>
</evidence>
<keyword evidence="9" id="KW-1185">Reference proteome</keyword>
<reference evidence="8 9" key="1">
    <citation type="submission" date="2024-02" db="EMBL/GenBank/DDBJ databases">
        <authorList>
            <person name="Chen Y."/>
            <person name="Shah S."/>
            <person name="Dougan E. K."/>
            <person name="Thang M."/>
            <person name="Chan C."/>
        </authorList>
    </citation>
    <scope>NUCLEOTIDE SEQUENCE [LARGE SCALE GENOMIC DNA]</scope>
</reference>
<proteinExistence type="predicted"/>
<dbReference type="Pfam" id="PF24161">
    <property type="entry name" value="CCDC39"/>
    <property type="match status" value="1"/>
</dbReference>
<dbReference type="InterPro" id="IPR029130">
    <property type="entry name" value="Acid_ceramidase_N"/>
</dbReference>
<feature type="chain" id="PRO_5045472922" description="Coiled-coil domain-containing protein 39" evidence="5">
    <location>
        <begin position="36"/>
        <end position="1125"/>
    </location>
</feature>
<evidence type="ECO:0000256" key="2">
    <source>
        <dbReference type="ARBA" id="ARBA00023054"/>
    </source>
</evidence>
<dbReference type="Proteomes" id="UP001642484">
    <property type="component" value="Unassembled WGS sequence"/>
</dbReference>
<feature type="coiled-coil region" evidence="3">
    <location>
        <begin position="492"/>
        <end position="519"/>
    </location>
</feature>
<gene>
    <name evidence="8" type="ORF">CCMP2556_LOCUS27125</name>
</gene>
<dbReference type="Gene3D" id="3.60.60.10">
    <property type="entry name" value="Penicillin V Acylase, Chain A"/>
    <property type="match status" value="1"/>
</dbReference>
<comment type="caution">
    <text evidence="8">The sequence shown here is derived from an EMBL/GenBank/DDBJ whole genome shotgun (WGS) entry which is preliminary data.</text>
</comment>
<name>A0ABP0MRR7_9DINO</name>
<feature type="region of interest" description="Disordered" evidence="4">
    <location>
        <begin position="575"/>
        <end position="602"/>
    </location>
</feature>
<evidence type="ECO:0008006" key="10">
    <source>
        <dbReference type="Google" id="ProtNLM"/>
    </source>
</evidence>
<feature type="domain" description="Acid ceramidase N-terminal" evidence="7">
    <location>
        <begin position="69"/>
        <end position="119"/>
    </location>
</feature>
<evidence type="ECO:0000256" key="5">
    <source>
        <dbReference type="SAM" id="SignalP"/>
    </source>
</evidence>
<dbReference type="PANTHER" id="PTHR18962">
    <property type="entry name" value="COILED-COIL DOMAIN-CONTAINING PROTEIN 39"/>
    <property type="match status" value="1"/>
</dbReference>
<evidence type="ECO:0000256" key="4">
    <source>
        <dbReference type="SAM" id="MobiDB-lite"/>
    </source>
</evidence>
<evidence type="ECO:0000313" key="9">
    <source>
        <dbReference type="Proteomes" id="UP001642484"/>
    </source>
</evidence>
<keyword evidence="1" id="KW-0378">Hydrolase</keyword>
<protein>
    <recommendedName>
        <fullName evidence="10">Coiled-coil domain-containing protein 39</fullName>
    </recommendedName>
</protein>
<feature type="signal peptide" evidence="5">
    <location>
        <begin position="1"/>
        <end position="35"/>
    </location>
</feature>
<accession>A0ABP0MRR7</accession>
<evidence type="ECO:0000259" key="6">
    <source>
        <dbReference type="Pfam" id="PF02275"/>
    </source>
</evidence>
<dbReference type="Pfam" id="PF02275">
    <property type="entry name" value="CBAH"/>
    <property type="match status" value="1"/>
</dbReference>
<keyword evidence="2 3" id="KW-0175">Coiled coil</keyword>
<feature type="coiled-coil region" evidence="3">
    <location>
        <begin position="887"/>
        <end position="1033"/>
    </location>
</feature>
<dbReference type="PANTHER" id="PTHR18962:SF0">
    <property type="entry name" value="COILED-COIL DOMAIN-CONTAINING PROTEIN 39"/>
    <property type="match status" value="1"/>
</dbReference>
<feature type="domain" description="Choloylglycine hydrolase/NAAA C-terminal" evidence="6">
    <location>
        <begin position="166"/>
        <end position="317"/>
    </location>
</feature>
<dbReference type="InterPro" id="IPR029132">
    <property type="entry name" value="CBAH/NAAA_C"/>
</dbReference>